<feature type="region of interest" description="Disordered" evidence="1">
    <location>
        <begin position="67"/>
        <end position="102"/>
    </location>
</feature>
<evidence type="ECO:0000256" key="1">
    <source>
        <dbReference type="SAM" id="MobiDB-lite"/>
    </source>
</evidence>
<dbReference type="Proteomes" id="UP000324800">
    <property type="component" value="Unassembled WGS sequence"/>
</dbReference>
<feature type="transmembrane region" description="Helical" evidence="2">
    <location>
        <begin position="30"/>
        <end position="51"/>
    </location>
</feature>
<accession>A0A5J4TL80</accession>
<comment type="caution">
    <text evidence="3">The sequence shown here is derived from an EMBL/GenBank/DDBJ whole genome shotgun (WGS) entry which is preliminary data.</text>
</comment>
<sequence length="102" mass="11480">MQTVRVAEVINCIADCQSRLDSYGDYSTNLYLMQILMLCDCGITLVARPTLVHNTAIRKLKTDYPWTIEPNPDSWSEYDSEKSPPPAKQASSLPHGYITDRG</sequence>
<evidence type="ECO:0000256" key="2">
    <source>
        <dbReference type="SAM" id="Phobius"/>
    </source>
</evidence>
<protein>
    <submittedName>
        <fullName evidence="3">Uncharacterized protein</fullName>
    </submittedName>
</protein>
<reference evidence="3 4" key="1">
    <citation type="submission" date="2019-03" db="EMBL/GenBank/DDBJ databases">
        <title>Single cell metagenomics reveals metabolic interactions within the superorganism composed of flagellate Streblomastix strix and complex community of Bacteroidetes bacteria on its surface.</title>
        <authorList>
            <person name="Treitli S.C."/>
            <person name="Kolisko M."/>
            <person name="Husnik F."/>
            <person name="Keeling P."/>
            <person name="Hampl V."/>
        </authorList>
    </citation>
    <scope>NUCLEOTIDE SEQUENCE [LARGE SCALE GENOMIC DNA]</scope>
    <source>
        <strain evidence="3">ST1C</strain>
    </source>
</reference>
<dbReference type="EMBL" id="SNRW01030098">
    <property type="protein sequence ID" value="KAA6358285.1"/>
    <property type="molecule type" value="Genomic_DNA"/>
</dbReference>
<evidence type="ECO:0000313" key="4">
    <source>
        <dbReference type="Proteomes" id="UP000324800"/>
    </source>
</evidence>
<keyword evidence="2" id="KW-0812">Transmembrane</keyword>
<organism evidence="3 4">
    <name type="scientific">Streblomastix strix</name>
    <dbReference type="NCBI Taxonomy" id="222440"/>
    <lineage>
        <taxon>Eukaryota</taxon>
        <taxon>Metamonada</taxon>
        <taxon>Preaxostyla</taxon>
        <taxon>Oxymonadida</taxon>
        <taxon>Streblomastigidae</taxon>
        <taxon>Streblomastix</taxon>
    </lineage>
</organism>
<dbReference type="AlphaFoldDB" id="A0A5J4TL80"/>
<proteinExistence type="predicted"/>
<keyword evidence="2" id="KW-0472">Membrane</keyword>
<name>A0A5J4TL80_9EUKA</name>
<evidence type="ECO:0000313" key="3">
    <source>
        <dbReference type="EMBL" id="KAA6358285.1"/>
    </source>
</evidence>
<gene>
    <name evidence="3" type="ORF">EZS28_046189</name>
</gene>
<keyword evidence="2" id="KW-1133">Transmembrane helix</keyword>